<dbReference type="Proteomes" id="UP000003639">
    <property type="component" value="Unassembled WGS sequence"/>
</dbReference>
<dbReference type="InterPro" id="IPR036390">
    <property type="entry name" value="WH_DNA-bd_sf"/>
</dbReference>
<organism evidence="2 3">
    <name type="scientific">Pseudoflavonifractor capillosus ATCC 29799</name>
    <dbReference type="NCBI Taxonomy" id="411467"/>
    <lineage>
        <taxon>Bacteria</taxon>
        <taxon>Bacillati</taxon>
        <taxon>Bacillota</taxon>
        <taxon>Clostridia</taxon>
        <taxon>Eubacteriales</taxon>
        <taxon>Oscillospiraceae</taxon>
        <taxon>Pseudoflavonifractor</taxon>
    </lineage>
</organism>
<dbReference type="RefSeq" id="WP_006571374.1">
    <property type="nucleotide sequence ID" value="NZ_AAXG02000006.1"/>
</dbReference>
<dbReference type="Pfam" id="PF12802">
    <property type="entry name" value="MarR_2"/>
    <property type="match status" value="1"/>
</dbReference>
<comment type="caution">
    <text evidence="2">The sequence shown here is derived from an EMBL/GenBank/DDBJ whole genome shotgun (WGS) entry which is preliminary data.</text>
</comment>
<evidence type="ECO:0000313" key="2">
    <source>
        <dbReference type="EMBL" id="EDN01257.1"/>
    </source>
</evidence>
<dbReference type="PANTHER" id="PTHR33164:SF43">
    <property type="entry name" value="HTH-TYPE TRANSCRIPTIONAL REPRESSOR YETL"/>
    <property type="match status" value="1"/>
</dbReference>
<feature type="domain" description="HTH marR-type" evidence="1">
    <location>
        <begin position="1"/>
        <end position="140"/>
    </location>
</feature>
<evidence type="ECO:0000259" key="1">
    <source>
        <dbReference type="PROSITE" id="PS50995"/>
    </source>
</evidence>
<dbReference type="Gene3D" id="1.10.10.10">
    <property type="entry name" value="Winged helix-like DNA-binding domain superfamily/Winged helix DNA-binding domain"/>
    <property type="match status" value="1"/>
</dbReference>
<dbReference type="EMBL" id="AAXG02000006">
    <property type="protein sequence ID" value="EDN01257.1"/>
    <property type="molecule type" value="Genomic_DNA"/>
</dbReference>
<proteinExistence type="predicted"/>
<dbReference type="SMART" id="SM00347">
    <property type="entry name" value="HTH_MARR"/>
    <property type="match status" value="1"/>
</dbReference>
<evidence type="ECO:0000313" key="3">
    <source>
        <dbReference type="Proteomes" id="UP000003639"/>
    </source>
</evidence>
<dbReference type="InterPro" id="IPR036388">
    <property type="entry name" value="WH-like_DNA-bd_sf"/>
</dbReference>
<protein>
    <submittedName>
        <fullName evidence="2">Transcriptional regulator, MarR family</fullName>
    </submittedName>
</protein>
<dbReference type="SUPFAM" id="SSF46785">
    <property type="entry name" value="Winged helix' DNA-binding domain"/>
    <property type="match status" value="1"/>
</dbReference>
<dbReference type="AlphaFoldDB" id="A6NRJ7"/>
<dbReference type="PANTHER" id="PTHR33164">
    <property type="entry name" value="TRANSCRIPTIONAL REGULATOR, MARR FAMILY"/>
    <property type="match status" value="1"/>
</dbReference>
<dbReference type="InterPro" id="IPR039422">
    <property type="entry name" value="MarR/SlyA-like"/>
</dbReference>
<sequence>MTELEEGRLLRDCRWLCIQTEQCVSRRLAPMDITAVQAHILLFLLWRGEKGTLLTDIHRSFGYSMPTLSCMVKRLREKGYIRAEHCRGDDRRRLLFATETARLLQPELERSIGAVHRQLYDGFSPEELDTLDRLQQKLLRNLSPLMKENQKEESKS</sequence>
<reference evidence="2 3" key="1">
    <citation type="submission" date="2007-04" db="EMBL/GenBank/DDBJ databases">
        <authorList>
            <person name="Fulton L."/>
            <person name="Clifton S."/>
            <person name="Fulton B."/>
            <person name="Xu J."/>
            <person name="Minx P."/>
            <person name="Pepin K.H."/>
            <person name="Johnson M."/>
            <person name="Thiruvilangam P."/>
            <person name="Bhonagiri V."/>
            <person name="Nash W.E."/>
            <person name="Mardis E.R."/>
            <person name="Wilson R.K."/>
        </authorList>
    </citation>
    <scope>NUCLEOTIDE SEQUENCE [LARGE SCALE GENOMIC DNA]</scope>
    <source>
        <strain evidence="2 3">ATCC 29799</strain>
    </source>
</reference>
<dbReference type="eggNOG" id="COG1846">
    <property type="taxonomic scope" value="Bacteria"/>
</dbReference>
<dbReference type="PRINTS" id="PR00598">
    <property type="entry name" value="HTHMARR"/>
</dbReference>
<dbReference type="PROSITE" id="PS50995">
    <property type="entry name" value="HTH_MARR_2"/>
    <property type="match status" value="1"/>
</dbReference>
<dbReference type="InterPro" id="IPR000835">
    <property type="entry name" value="HTH_MarR-typ"/>
</dbReference>
<dbReference type="OrthoDB" id="2297442at2"/>
<gene>
    <name evidence="2" type="ORF">BACCAP_00825</name>
</gene>
<dbReference type="STRING" id="411467.BACCAP_00825"/>
<dbReference type="GO" id="GO:0006950">
    <property type="term" value="P:response to stress"/>
    <property type="evidence" value="ECO:0007669"/>
    <property type="project" value="TreeGrafter"/>
</dbReference>
<reference evidence="2 3" key="2">
    <citation type="submission" date="2007-06" db="EMBL/GenBank/DDBJ databases">
        <title>Draft genome sequence of Pseudoflavonifractor capillosus ATCC 29799.</title>
        <authorList>
            <person name="Sudarsanam P."/>
            <person name="Ley R."/>
            <person name="Guruge J."/>
            <person name="Turnbaugh P.J."/>
            <person name="Mahowald M."/>
            <person name="Liep D."/>
            <person name="Gordon J."/>
        </authorList>
    </citation>
    <scope>NUCLEOTIDE SEQUENCE [LARGE SCALE GENOMIC DNA]</scope>
    <source>
        <strain evidence="2 3">ATCC 29799</strain>
    </source>
</reference>
<accession>A6NRJ7</accession>
<keyword evidence="3" id="KW-1185">Reference proteome</keyword>
<name>A6NRJ7_9FIRM</name>
<dbReference type="GO" id="GO:0003700">
    <property type="term" value="F:DNA-binding transcription factor activity"/>
    <property type="evidence" value="ECO:0007669"/>
    <property type="project" value="InterPro"/>
</dbReference>